<gene>
    <name evidence="2" type="ORF">E1J38_008845</name>
</gene>
<comment type="caution">
    <text evidence="2">The sequence shown here is derived from an EMBL/GenBank/DDBJ whole genome shotgun (WGS) entry which is preliminary data.</text>
</comment>
<dbReference type="InterPro" id="IPR019861">
    <property type="entry name" value="PorP/SprF_Bacteroidetes"/>
</dbReference>
<dbReference type="RefSeq" id="WP_133356697.1">
    <property type="nucleotide sequence ID" value="NZ_SMZJ02000004.1"/>
</dbReference>
<dbReference type="AlphaFoldDB" id="A0A562YEA9"/>
<accession>A0A562YEA9</accession>
<keyword evidence="1" id="KW-0732">Signal</keyword>
<feature type="signal peptide" evidence="1">
    <location>
        <begin position="1"/>
        <end position="22"/>
    </location>
</feature>
<feature type="chain" id="PRO_5023150039" evidence="1">
    <location>
        <begin position="23"/>
        <end position="333"/>
    </location>
</feature>
<organism evidence="2 3">
    <name type="scientific">Seonamhaeicola sediminis</name>
    <dbReference type="NCBI Taxonomy" id="2528206"/>
    <lineage>
        <taxon>Bacteria</taxon>
        <taxon>Pseudomonadati</taxon>
        <taxon>Bacteroidota</taxon>
        <taxon>Flavobacteriia</taxon>
        <taxon>Flavobacteriales</taxon>
        <taxon>Flavobacteriaceae</taxon>
    </lineage>
</organism>
<keyword evidence="3" id="KW-1185">Reference proteome</keyword>
<dbReference type="Pfam" id="PF11751">
    <property type="entry name" value="PorP_SprF"/>
    <property type="match status" value="1"/>
</dbReference>
<dbReference type="NCBIfam" id="TIGR03519">
    <property type="entry name" value="T9SS_PorP_fam"/>
    <property type="match status" value="1"/>
</dbReference>
<protein>
    <submittedName>
        <fullName evidence="2">Type IX secretion system membrane protein PorP/SprF</fullName>
    </submittedName>
</protein>
<name>A0A562YEA9_9FLAO</name>
<dbReference type="Proteomes" id="UP000295814">
    <property type="component" value="Unassembled WGS sequence"/>
</dbReference>
<proteinExistence type="predicted"/>
<dbReference type="OrthoDB" id="1186563at2"/>
<evidence type="ECO:0000313" key="2">
    <source>
        <dbReference type="EMBL" id="TWO32958.1"/>
    </source>
</evidence>
<evidence type="ECO:0000256" key="1">
    <source>
        <dbReference type="SAM" id="SignalP"/>
    </source>
</evidence>
<reference evidence="2 3" key="1">
    <citation type="submission" date="2019-07" db="EMBL/GenBank/DDBJ databases">
        <title>Seonamhaeicola sp. W255 draft genome.</title>
        <authorList>
            <person name="Zhang X.-Y."/>
            <person name="Zhang R."/>
            <person name="Zhong Y.-L."/>
            <person name="Du Z.-J."/>
        </authorList>
    </citation>
    <scope>NUCLEOTIDE SEQUENCE [LARGE SCALE GENOMIC DNA]</scope>
    <source>
        <strain evidence="2 3">W255</strain>
    </source>
</reference>
<sequence length="333" mass="38097">MKIKLYISIAIFSCFFSIKGAAQDPIFSQYFQVPETLNPAFSGFENASYFGLIHRTQWPNLDLRVNTDYVFFNTWVEHVGGLGFSILNQHESNTKYNHLQGNINYAYHVRLSNDWYFRPALEIGFGTKSFNFRNILLSDQININSGTINPVSTDVFALNANRNITFFDFTAGFVFDKKNTNNDTDLWLGAVIKHLNTPNISFVENGHTPLDIFYSIHASYKFPYYDYNDIMFSANYMQQGAYNRLDLTSMLKLEKLFLGATAVTNPAKNSNNSHLLTSINAFAGLEFERLRFGFSYDFNTSGIGRTDGVYELSITYLADCLICRSPTNNERRK</sequence>
<dbReference type="EMBL" id="SMZJ02000004">
    <property type="protein sequence ID" value="TWO32958.1"/>
    <property type="molecule type" value="Genomic_DNA"/>
</dbReference>
<evidence type="ECO:0000313" key="3">
    <source>
        <dbReference type="Proteomes" id="UP000295814"/>
    </source>
</evidence>